<dbReference type="AlphaFoldDB" id="A0A068X0D0"/>
<dbReference type="GO" id="GO:0017025">
    <property type="term" value="F:TBP-class protein binding"/>
    <property type="evidence" value="ECO:0007669"/>
    <property type="project" value="InterPro"/>
</dbReference>
<reference evidence="3 4" key="1">
    <citation type="journal article" date="2013" name="Nature">
        <title>The genomes of four tapeworm species reveal adaptations to parasitism.</title>
        <authorList>
            <person name="Tsai I.J."/>
            <person name="Zarowiecki M."/>
            <person name="Holroyd N."/>
            <person name="Garciarrubio A."/>
            <person name="Sanchez-Flores A."/>
            <person name="Brooks K.L."/>
            <person name="Tracey A."/>
            <person name="Bobes R.J."/>
            <person name="Fragoso G."/>
            <person name="Sciutto E."/>
            <person name="Aslett M."/>
            <person name="Beasley H."/>
            <person name="Bennett H.M."/>
            <person name="Cai J."/>
            <person name="Camicia F."/>
            <person name="Clark R."/>
            <person name="Cucher M."/>
            <person name="De Silva N."/>
            <person name="Day T.A."/>
            <person name="Deplazes P."/>
            <person name="Estrada K."/>
            <person name="Fernandez C."/>
            <person name="Holland P.W."/>
            <person name="Hou J."/>
            <person name="Hu S."/>
            <person name="Huckvale T."/>
            <person name="Hung S.S."/>
            <person name="Kamenetzky L."/>
            <person name="Keane J.A."/>
            <person name="Kiss F."/>
            <person name="Koziol U."/>
            <person name="Lambert O."/>
            <person name="Liu K."/>
            <person name="Luo X."/>
            <person name="Luo Y."/>
            <person name="Macchiaroli N."/>
            <person name="Nichol S."/>
            <person name="Paps J."/>
            <person name="Parkinson J."/>
            <person name="Pouchkina-Stantcheva N."/>
            <person name="Riddiford N."/>
            <person name="Rosenzvit M."/>
            <person name="Salinas G."/>
            <person name="Wasmuth J.D."/>
            <person name="Zamanian M."/>
            <person name="Zheng Y."/>
            <person name="Cai X."/>
            <person name="Soberon X."/>
            <person name="Olson P.D."/>
            <person name="Laclette J.P."/>
            <person name="Brehm K."/>
            <person name="Berriman M."/>
            <person name="Garciarrubio A."/>
            <person name="Bobes R.J."/>
            <person name="Fragoso G."/>
            <person name="Sanchez-Flores A."/>
            <person name="Estrada K."/>
            <person name="Cevallos M.A."/>
            <person name="Morett E."/>
            <person name="Gonzalez V."/>
            <person name="Portillo T."/>
            <person name="Ochoa-Leyva A."/>
            <person name="Jose M.V."/>
            <person name="Sciutto E."/>
            <person name="Landa A."/>
            <person name="Jimenez L."/>
            <person name="Valdes V."/>
            <person name="Carrero J.C."/>
            <person name="Larralde C."/>
            <person name="Morales-Montor J."/>
            <person name="Limon-Lason J."/>
            <person name="Soberon X."/>
            <person name="Laclette J.P."/>
        </authorList>
    </citation>
    <scope>NUCLEOTIDE SEQUENCE [LARGE SCALE GENOMIC DNA]</scope>
</reference>
<dbReference type="PANTHER" id="PTHR36498:SF1">
    <property type="entry name" value="TATA-BINDING PROTEIN-ASSOCIATED FACTOR 172"/>
    <property type="match status" value="1"/>
</dbReference>
<dbReference type="SUPFAM" id="SSF52540">
    <property type="entry name" value="P-loop containing nucleoside triphosphate hydrolases"/>
    <property type="match status" value="1"/>
</dbReference>
<feature type="region of interest" description="Disordered" evidence="1">
    <location>
        <begin position="1"/>
        <end position="23"/>
    </location>
</feature>
<dbReference type="WBParaSite" id="EgrG_000090900">
    <property type="protein sequence ID" value="EgrG_000090900"/>
    <property type="gene ID" value="EgrG_000090900"/>
</dbReference>
<dbReference type="PANTHER" id="PTHR36498">
    <property type="entry name" value="TATA-BINDING PROTEIN-ASSOCIATED FACTOR 172"/>
    <property type="match status" value="1"/>
</dbReference>
<accession>A0A068X0D0</accession>
<evidence type="ECO:0000313" key="5">
    <source>
        <dbReference type="WBParaSite" id="EgrG_000090900"/>
    </source>
</evidence>
<evidence type="ECO:0000256" key="1">
    <source>
        <dbReference type="SAM" id="MobiDB-lite"/>
    </source>
</evidence>
<reference evidence="5" key="3">
    <citation type="submission" date="2020-10" db="UniProtKB">
        <authorList>
            <consortium name="WormBaseParasite"/>
        </authorList>
    </citation>
    <scope>IDENTIFICATION</scope>
</reference>
<name>A0A068X0D0_ECHGR</name>
<dbReference type="InterPro" id="IPR027417">
    <property type="entry name" value="P-loop_NTPase"/>
</dbReference>
<evidence type="ECO:0000259" key="2">
    <source>
        <dbReference type="Pfam" id="PF00271"/>
    </source>
</evidence>
<dbReference type="Pfam" id="PF00271">
    <property type="entry name" value="Helicase_C"/>
    <property type="match status" value="1"/>
</dbReference>
<dbReference type="InterPro" id="IPR044972">
    <property type="entry name" value="Mot1"/>
</dbReference>
<dbReference type="Gene3D" id="3.40.50.300">
    <property type="entry name" value="P-loop containing nucleotide triphosphate hydrolases"/>
    <property type="match status" value="1"/>
</dbReference>
<evidence type="ECO:0000313" key="4">
    <source>
        <dbReference type="Proteomes" id="UP000492820"/>
    </source>
</evidence>
<gene>
    <name evidence="3" type="ORF">EgrG_000090900</name>
</gene>
<sequence>MDCGFGDSRGSANNGGGDSCPTENTLLTTEVEEQSDLLRQHRALIFFQTKNMLNLVTRLLNTEFKSLVHLRLDGSVSLGAPEALISLLTADPSFDALLLTTAVGGLDFNLTGAGTVIHAATFRPASRGLHLPSPHPACALISQPNNRVLGEMDTSRMIHNMAAAVKGEGASALSDNGGGGSGGKGPSWGDVEAGEYAAEYDMREFLARLPRDGC</sequence>
<evidence type="ECO:0000313" key="3">
    <source>
        <dbReference type="EMBL" id="CDS23408.1"/>
    </source>
</evidence>
<dbReference type="GO" id="GO:0016887">
    <property type="term" value="F:ATP hydrolysis activity"/>
    <property type="evidence" value="ECO:0007669"/>
    <property type="project" value="InterPro"/>
</dbReference>
<protein>
    <submittedName>
        <fullName evidence="3 5">TATA binding protein associated factor 172</fullName>
    </submittedName>
</protein>
<dbReference type="InterPro" id="IPR001650">
    <property type="entry name" value="Helicase_C-like"/>
</dbReference>
<dbReference type="EMBL" id="LK028590">
    <property type="protein sequence ID" value="CDS23408.1"/>
    <property type="molecule type" value="Genomic_DNA"/>
</dbReference>
<feature type="domain" description="Helicase C-terminal" evidence="2">
    <location>
        <begin position="37"/>
        <end position="119"/>
    </location>
</feature>
<proteinExistence type="predicted"/>
<dbReference type="OrthoDB" id="10252227at2759"/>
<reference evidence="3" key="2">
    <citation type="submission" date="2014-06" db="EMBL/GenBank/DDBJ databases">
        <authorList>
            <person name="Aslett M."/>
        </authorList>
    </citation>
    <scope>NUCLEOTIDE SEQUENCE</scope>
</reference>
<dbReference type="GO" id="GO:0003677">
    <property type="term" value="F:DNA binding"/>
    <property type="evidence" value="ECO:0007669"/>
    <property type="project" value="InterPro"/>
</dbReference>
<dbReference type="Proteomes" id="UP000492820">
    <property type="component" value="Unassembled WGS sequence"/>
</dbReference>
<organism evidence="3">
    <name type="scientific">Echinococcus granulosus</name>
    <name type="common">Hydatid tapeworm</name>
    <dbReference type="NCBI Taxonomy" id="6210"/>
    <lineage>
        <taxon>Eukaryota</taxon>
        <taxon>Metazoa</taxon>
        <taxon>Spiralia</taxon>
        <taxon>Lophotrochozoa</taxon>
        <taxon>Platyhelminthes</taxon>
        <taxon>Cestoda</taxon>
        <taxon>Eucestoda</taxon>
        <taxon>Cyclophyllidea</taxon>
        <taxon>Taeniidae</taxon>
        <taxon>Echinococcus</taxon>
        <taxon>Echinococcus granulosus group</taxon>
    </lineage>
</organism>